<dbReference type="InterPro" id="IPR033900">
    <property type="entry name" value="Gram_neg_porin_domain"/>
</dbReference>
<evidence type="ECO:0000256" key="5">
    <source>
        <dbReference type="ARBA" id="ARBA00022692"/>
    </source>
</evidence>
<evidence type="ECO:0000256" key="12">
    <source>
        <dbReference type="SAM" id="SignalP"/>
    </source>
</evidence>
<keyword evidence="10" id="KW-0998">Cell outer membrane</keyword>
<comment type="subunit">
    <text evidence="2">Homotrimer.</text>
</comment>
<evidence type="ECO:0000256" key="11">
    <source>
        <dbReference type="SAM" id="MobiDB-lite"/>
    </source>
</evidence>
<evidence type="ECO:0000256" key="7">
    <source>
        <dbReference type="ARBA" id="ARBA00023065"/>
    </source>
</evidence>
<keyword evidence="9" id="KW-0472">Membrane</keyword>
<keyword evidence="8" id="KW-0626">Porin</keyword>
<evidence type="ECO:0000256" key="9">
    <source>
        <dbReference type="ARBA" id="ARBA00023136"/>
    </source>
</evidence>
<keyword evidence="4" id="KW-1134">Transmembrane beta strand</keyword>
<dbReference type="InterPro" id="IPR050298">
    <property type="entry name" value="Gram-neg_bact_OMP"/>
</dbReference>
<evidence type="ECO:0000313" key="14">
    <source>
        <dbReference type="EMBL" id="NML27510.1"/>
    </source>
</evidence>
<evidence type="ECO:0000259" key="13">
    <source>
        <dbReference type="Pfam" id="PF13609"/>
    </source>
</evidence>
<evidence type="ECO:0000313" key="15">
    <source>
        <dbReference type="Proteomes" id="UP000580043"/>
    </source>
</evidence>
<keyword evidence="6 12" id="KW-0732">Signal</keyword>
<name>A0A848G876_9RHOO</name>
<protein>
    <submittedName>
        <fullName evidence="14">Porin</fullName>
    </submittedName>
</protein>
<dbReference type="GO" id="GO:0015288">
    <property type="term" value="F:porin activity"/>
    <property type="evidence" value="ECO:0007669"/>
    <property type="project" value="UniProtKB-KW"/>
</dbReference>
<dbReference type="GO" id="GO:0006811">
    <property type="term" value="P:monoatomic ion transport"/>
    <property type="evidence" value="ECO:0007669"/>
    <property type="project" value="UniProtKB-KW"/>
</dbReference>
<dbReference type="RefSeq" id="WP_169147044.1">
    <property type="nucleotide sequence ID" value="NZ_JABBGA010000015.1"/>
</dbReference>
<dbReference type="PANTHER" id="PTHR34501">
    <property type="entry name" value="PROTEIN YDDL-RELATED"/>
    <property type="match status" value="1"/>
</dbReference>
<dbReference type="Gene3D" id="2.40.160.10">
    <property type="entry name" value="Porin"/>
    <property type="match status" value="1"/>
</dbReference>
<dbReference type="InterPro" id="IPR023614">
    <property type="entry name" value="Porin_dom_sf"/>
</dbReference>
<dbReference type="Proteomes" id="UP000580043">
    <property type="component" value="Unassembled WGS sequence"/>
</dbReference>
<evidence type="ECO:0000256" key="3">
    <source>
        <dbReference type="ARBA" id="ARBA00022448"/>
    </source>
</evidence>
<dbReference type="PANTHER" id="PTHR34501:SF9">
    <property type="entry name" value="MAJOR OUTER MEMBRANE PROTEIN P.IA"/>
    <property type="match status" value="1"/>
</dbReference>
<dbReference type="EMBL" id="JABBGA010000015">
    <property type="protein sequence ID" value="NML27510.1"/>
    <property type="molecule type" value="Genomic_DNA"/>
</dbReference>
<keyword evidence="3" id="KW-0813">Transport</keyword>
<evidence type="ECO:0000256" key="10">
    <source>
        <dbReference type="ARBA" id="ARBA00023237"/>
    </source>
</evidence>
<keyword evidence="7" id="KW-0406">Ion transport</keyword>
<dbReference type="GO" id="GO:0046930">
    <property type="term" value="C:pore complex"/>
    <property type="evidence" value="ECO:0007669"/>
    <property type="project" value="UniProtKB-KW"/>
</dbReference>
<dbReference type="CDD" id="cd00342">
    <property type="entry name" value="gram_neg_porins"/>
    <property type="match status" value="1"/>
</dbReference>
<dbReference type="GO" id="GO:0009279">
    <property type="term" value="C:cell outer membrane"/>
    <property type="evidence" value="ECO:0007669"/>
    <property type="project" value="UniProtKB-SubCell"/>
</dbReference>
<organism evidence="14 15">
    <name type="scientific">Zoogloea dura</name>
    <dbReference type="NCBI Taxonomy" id="2728840"/>
    <lineage>
        <taxon>Bacteria</taxon>
        <taxon>Pseudomonadati</taxon>
        <taxon>Pseudomonadota</taxon>
        <taxon>Betaproteobacteria</taxon>
        <taxon>Rhodocyclales</taxon>
        <taxon>Zoogloeaceae</taxon>
        <taxon>Zoogloea</taxon>
    </lineage>
</organism>
<evidence type="ECO:0000256" key="6">
    <source>
        <dbReference type="ARBA" id="ARBA00022729"/>
    </source>
</evidence>
<feature type="chain" id="PRO_5032310588" evidence="12">
    <location>
        <begin position="29"/>
        <end position="457"/>
    </location>
</feature>
<evidence type="ECO:0000256" key="8">
    <source>
        <dbReference type="ARBA" id="ARBA00023114"/>
    </source>
</evidence>
<accession>A0A848G876</accession>
<evidence type="ECO:0000256" key="1">
    <source>
        <dbReference type="ARBA" id="ARBA00004571"/>
    </source>
</evidence>
<reference evidence="14 15" key="1">
    <citation type="submission" date="2020-04" db="EMBL/GenBank/DDBJ databases">
        <title>Zoogloea sp. G-4-1-14 isolated from soil.</title>
        <authorList>
            <person name="Dahal R.H."/>
        </authorList>
    </citation>
    <scope>NUCLEOTIDE SEQUENCE [LARGE SCALE GENOMIC DNA]</scope>
    <source>
        <strain evidence="14 15">G-4-1-14</strain>
    </source>
</reference>
<sequence length="457" mass="47203">MTRMKHVHRASTLALCIAATLGSGQAHAGEKELQAQIEELARQLENLKKQVAEQKAAPAPAPAATAAATSSGPGNFRLSLSGNLDAAIGRQSDIAPGTAALRGGTTKFFNGGMAPTNLAFTGSADLTEGLTAVFKLDTEFLTSTGANMLPVSGQIGPNGYNGANGGSVLFNRAAYVGLAGGFGTVTLGRQQTVAVDAVIKVEPSNYTNFFMSSVYGAYNLGNAIYGQALLNTAAGRYSPGISGNLDSRDNAMIKYVSPTIGGAKLIAGYSPGAVAGGDNMGSKASLGASFDYGNFSAGASYTEWNPVDVLTNQDAKYRLGNLGVGYRFGPLSLRAAMGHTSLPAVTLKDATNTNVTYSAADASVKGIGATYAFSPRLDATLAYYTKRYDIAPGNHPRVDTLGLGTTYLLFKNAKLYALWDYAKSKGDNGANQTLGGHGSANALAVGFSYAFNADLVR</sequence>
<evidence type="ECO:0000256" key="2">
    <source>
        <dbReference type="ARBA" id="ARBA00011233"/>
    </source>
</evidence>
<gene>
    <name evidence="14" type="ORF">HHL15_17270</name>
</gene>
<keyword evidence="15" id="KW-1185">Reference proteome</keyword>
<feature type="region of interest" description="Disordered" evidence="11">
    <location>
        <begin position="51"/>
        <end position="72"/>
    </location>
</feature>
<evidence type="ECO:0000256" key="4">
    <source>
        <dbReference type="ARBA" id="ARBA00022452"/>
    </source>
</evidence>
<feature type="domain" description="Porin" evidence="13">
    <location>
        <begin position="63"/>
        <end position="426"/>
    </location>
</feature>
<keyword evidence="5" id="KW-0812">Transmembrane</keyword>
<feature type="compositionally biased region" description="Low complexity" evidence="11">
    <location>
        <begin position="56"/>
        <end position="69"/>
    </location>
</feature>
<dbReference type="SUPFAM" id="SSF56935">
    <property type="entry name" value="Porins"/>
    <property type="match status" value="1"/>
</dbReference>
<proteinExistence type="predicted"/>
<comment type="caution">
    <text evidence="14">The sequence shown here is derived from an EMBL/GenBank/DDBJ whole genome shotgun (WGS) entry which is preliminary data.</text>
</comment>
<dbReference type="AlphaFoldDB" id="A0A848G876"/>
<comment type="subcellular location">
    <subcellularLocation>
        <location evidence="1">Cell outer membrane</location>
        <topology evidence="1">Multi-pass membrane protein</topology>
    </subcellularLocation>
</comment>
<dbReference type="Pfam" id="PF13609">
    <property type="entry name" value="Porin_4"/>
    <property type="match status" value="1"/>
</dbReference>
<feature type="signal peptide" evidence="12">
    <location>
        <begin position="1"/>
        <end position="28"/>
    </location>
</feature>